<protein>
    <submittedName>
        <fullName evidence="1">Uncharacterized protein</fullName>
    </submittedName>
</protein>
<evidence type="ECO:0000313" key="1">
    <source>
        <dbReference type="EMBL" id="QOY28222.1"/>
    </source>
</evidence>
<organism evidence="1 2">
    <name type="scientific">Bacillus velezensis</name>
    <dbReference type="NCBI Taxonomy" id="492670"/>
    <lineage>
        <taxon>Bacteria</taxon>
        <taxon>Bacillati</taxon>
        <taxon>Bacillota</taxon>
        <taxon>Bacilli</taxon>
        <taxon>Bacillales</taxon>
        <taxon>Bacillaceae</taxon>
        <taxon>Bacillus</taxon>
        <taxon>Bacillus amyloliquefaciens group</taxon>
    </lineage>
</organism>
<accession>A0A7W4QGB9</accession>
<dbReference type="EMBL" id="CP063687">
    <property type="protein sequence ID" value="QOY28222.1"/>
    <property type="molecule type" value="Genomic_DNA"/>
</dbReference>
<name>A0A7W4QGB9_BACVE</name>
<proteinExistence type="predicted"/>
<evidence type="ECO:0000313" key="2">
    <source>
        <dbReference type="Proteomes" id="UP000587477"/>
    </source>
</evidence>
<dbReference type="Proteomes" id="UP000587477">
    <property type="component" value="Chromosome"/>
</dbReference>
<sequence length="75" mass="8531">MSFSLSLISIDETEITSAGIISTGDSESIKSEYRKRDVTVMKIIFLIRYCILVSNDLTYKSLTCVFSQTIQRRTL</sequence>
<gene>
    <name evidence="1" type="ORF">BACVE_003262</name>
</gene>
<dbReference type="AlphaFoldDB" id="A0A7W4QGB9"/>
<reference evidence="2" key="1">
    <citation type="submission" date="2020-10" db="EMBL/GenBank/DDBJ databases">
        <title>Complete genome sequence of Bacillus velezensis NST6.</title>
        <authorList>
            <person name="Choi J."/>
        </authorList>
    </citation>
    <scope>NUCLEOTIDE SEQUENCE [LARGE SCALE GENOMIC DNA]</scope>
    <source>
        <strain evidence="2">NST6</strain>
    </source>
</reference>